<name>A0A828ZRV0_ENTFC</name>
<dbReference type="AlphaFoldDB" id="A0A828ZRV0"/>
<organism evidence="1 2">
    <name type="scientific">Enterococcus faecium EnGen0003</name>
    <dbReference type="NCBI Taxonomy" id="1138901"/>
    <lineage>
        <taxon>Bacteria</taxon>
        <taxon>Bacillati</taxon>
        <taxon>Bacillota</taxon>
        <taxon>Bacilli</taxon>
        <taxon>Lactobacillales</taxon>
        <taxon>Enterococcaceae</taxon>
        <taxon>Enterococcus</taxon>
    </lineage>
</organism>
<accession>A0A828ZRV0</accession>
<reference evidence="1 2" key="1">
    <citation type="submission" date="2012-12" db="EMBL/GenBank/DDBJ databases">
        <title>The Genome Sequence of Enterococcus faecium E1590.</title>
        <authorList>
            <consortium name="The Broad Institute Genome Sequencing Platform"/>
            <consortium name="The Broad Institute Genome Sequencing Center for Infectious Disease"/>
            <person name="Earl A.M."/>
            <person name="Gilmore M.S."/>
            <person name="van Schaik W."/>
            <person name="Lebreton F."/>
            <person name="Willems R.J."/>
            <person name="Walker B."/>
            <person name="Young S.K."/>
            <person name="Zeng Q."/>
            <person name="Gargeya S."/>
            <person name="Fitzgerald M."/>
            <person name="Haas B."/>
            <person name="Abouelleil A."/>
            <person name="Alvarado L."/>
            <person name="Arachchi H.M."/>
            <person name="Berlin A.M."/>
            <person name="Chapman S.B."/>
            <person name="Dewar J."/>
            <person name="Goldberg J."/>
            <person name="Griggs A."/>
            <person name="Gujja S."/>
            <person name="Hansen M."/>
            <person name="Howarth C."/>
            <person name="Imamovic A."/>
            <person name="Larimer J."/>
            <person name="McCowan C."/>
            <person name="Murphy C."/>
            <person name="Neiman D."/>
            <person name="Pearson M."/>
            <person name="Priest M."/>
            <person name="Roberts A."/>
            <person name="Saif S."/>
            <person name="Shea T."/>
            <person name="Sisk P."/>
            <person name="Sykes S."/>
            <person name="Wortman J."/>
            <person name="Nusbaum C."/>
            <person name="Birren B."/>
        </authorList>
    </citation>
    <scope>NUCLEOTIDE SEQUENCE [LARGE SCALE GENOMIC DNA]</scope>
    <source>
        <strain evidence="1 2">E1590</strain>
    </source>
</reference>
<comment type="caution">
    <text evidence="1">The sequence shown here is derived from an EMBL/GenBank/DDBJ whole genome shotgun (WGS) entry which is preliminary data.</text>
</comment>
<evidence type="ECO:0000313" key="1">
    <source>
        <dbReference type="EMBL" id="ELB03351.1"/>
    </source>
</evidence>
<protein>
    <submittedName>
        <fullName evidence="1">Uncharacterized protein</fullName>
    </submittedName>
</protein>
<dbReference type="EMBL" id="AHXC01000003">
    <property type="protein sequence ID" value="ELB03351.1"/>
    <property type="molecule type" value="Genomic_DNA"/>
</dbReference>
<dbReference type="RefSeq" id="WP_002308975.1">
    <property type="nucleotide sequence ID" value="NZ_KB029685.1"/>
</dbReference>
<sequence>MFFTHPGLTRRQVKEICAKFQCSQNEFVARRFEDGFLVSLRNKEYRVKFSPGRFSQIVFVKEVVRVTSNRKQGRR</sequence>
<proteinExistence type="predicted"/>
<dbReference type="Proteomes" id="UP000010553">
    <property type="component" value="Unassembled WGS sequence"/>
</dbReference>
<gene>
    <name evidence="1" type="ORF">OIE_03312</name>
</gene>
<evidence type="ECO:0000313" key="2">
    <source>
        <dbReference type="Proteomes" id="UP000010553"/>
    </source>
</evidence>